<comment type="similarity">
    <text evidence="2 6">Belongs to the class-III pyridoxal-phosphate-dependent aminotransferase family.</text>
</comment>
<dbReference type="InterPro" id="IPR050103">
    <property type="entry name" value="Class-III_PLP-dep_AT"/>
</dbReference>
<dbReference type="GO" id="GO:0030170">
    <property type="term" value="F:pyridoxal phosphate binding"/>
    <property type="evidence" value="ECO:0007669"/>
    <property type="project" value="InterPro"/>
</dbReference>
<dbReference type="CDD" id="cd00610">
    <property type="entry name" value="OAT_like"/>
    <property type="match status" value="1"/>
</dbReference>
<dbReference type="Gene3D" id="3.40.640.10">
    <property type="entry name" value="Type I PLP-dependent aspartate aminotransferase-like (Major domain)"/>
    <property type="match status" value="1"/>
</dbReference>
<dbReference type="GO" id="GO:0042802">
    <property type="term" value="F:identical protein binding"/>
    <property type="evidence" value="ECO:0007669"/>
    <property type="project" value="TreeGrafter"/>
</dbReference>
<name>A0AAW8J858_9GAMM</name>
<keyword evidence="5 6" id="KW-0663">Pyridoxal phosphate</keyword>
<dbReference type="InterPro" id="IPR005814">
    <property type="entry name" value="Aminotrans_3"/>
</dbReference>
<proteinExistence type="inferred from homology"/>
<keyword evidence="4" id="KW-0808">Transferase</keyword>
<evidence type="ECO:0000313" key="8">
    <source>
        <dbReference type="Proteomes" id="UP001243844"/>
    </source>
</evidence>
<dbReference type="EMBL" id="JAVIDL010000012">
    <property type="protein sequence ID" value="MDQ8935632.1"/>
    <property type="molecule type" value="Genomic_DNA"/>
</dbReference>
<evidence type="ECO:0000256" key="3">
    <source>
        <dbReference type="ARBA" id="ARBA00022576"/>
    </source>
</evidence>
<dbReference type="Gene3D" id="3.90.1150.10">
    <property type="entry name" value="Aspartate Aminotransferase, domain 1"/>
    <property type="match status" value="1"/>
</dbReference>
<keyword evidence="3 7" id="KW-0032">Aminotransferase</keyword>
<comment type="caution">
    <text evidence="7">The sequence shown here is derived from an EMBL/GenBank/DDBJ whole genome shotgun (WGS) entry which is preliminary data.</text>
</comment>
<dbReference type="InterPro" id="IPR015424">
    <property type="entry name" value="PyrdxlP-dep_Trfase"/>
</dbReference>
<dbReference type="Pfam" id="PF00202">
    <property type="entry name" value="Aminotran_3"/>
    <property type="match status" value="1"/>
</dbReference>
<reference evidence="7" key="1">
    <citation type="submission" date="2023-08" db="EMBL/GenBank/DDBJ databases">
        <title>Emergence of clinically-relevant ST2 carbapenem-resistant Acinetobacter baumannii strains in hospital sewages in Zhejiang, East of China.</title>
        <authorList>
            <person name="Kaichao C."/>
            <person name="Zhang R."/>
        </authorList>
    </citation>
    <scope>NUCLEOTIDE SEQUENCE</scope>
    <source>
        <strain evidence="7">M-RB-37</strain>
    </source>
</reference>
<dbReference type="AlphaFoldDB" id="A0AAW8J858"/>
<sequence length="425" mass="46099">MDNQGISQALGLIHPITLSHGLNAEVWDENQKRYIDFVGGIGVLNLGHCHPDIVEAIQKQAGLLTHYAFNAARHQPYLSLMKKLIEFIPMQQPVAGMFTNSGAEATENALKIARINTGRTGVIAFDGGFHGRTLAAVNLNGKTTPYKDGLGTLPGPVYHLPYPSRDNDISAAQAQAALERLFQVEVDVKNIAAIIFEPVLGEGGFQLLDADFAKYLRDFCNKHGILIIIDEIQSGFGRTGQAFAFPYLGIEPDLLLLAKSIAGGMPLGAVIAKKALMDKPIKGALGGTYSGNPIACAAGLATLQVLESTAFQQSSAHYTQQIEMRYQQWKEQALTPWLGKLTGIGAMRGIELQHVEQGPGTDLMGKILQRAREKGLLLMPSGKHKNIIRLLPPLTITAEVLKEGLDILETVLAETREESFFKESA</sequence>
<dbReference type="PIRSF" id="PIRSF000521">
    <property type="entry name" value="Transaminase_4ab_Lys_Orn"/>
    <property type="match status" value="1"/>
</dbReference>
<dbReference type="InterPro" id="IPR015421">
    <property type="entry name" value="PyrdxlP-dep_Trfase_major"/>
</dbReference>
<dbReference type="InterPro" id="IPR049704">
    <property type="entry name" value="Aminotrans_3_PPA_site"/>
</dbReference>
<dbReference type="PROSITE" id="PS00600">
    <property type="entry name" value="AA_TRANSFER_CLASS_3"/>
    <property type="match status" value="1"/>
</dbReference>
<evidence type="ECO:0000256" key="2">
    <source>
        <dbReference type="ARBA" id="ARBA00008954"/>
    </source>
</evidence>
<evidence type="ECO:0000256" key="5">
    <source>
        <dbReference type="ARBA" id="ARBA00022898"/>
    </source>
</evidence>
<dbReference type="RefSeq" id="WP_308974245.1">
    <property type="nucleotide sequence ID" value="NZ_JAVIDL010000012.1"/>
</dbReference>
<dbReference type="PANTHER" id="PTHR11986">
    <property type="entry name" value="AMINOTRANSFERASE CLASS III"/>
    <property type="match status" value="1"/>
</dbReference>
<dbReference type="GO" id="GO:0008483">
    <property type="term" value="F:transaminase activity"/>
    <property type="evidence" value="ECO:0007669"/>
    <property type="project" value="UniProtKB-KW"/>
</dbReference>
<evidence type="ECO:0000256" key="1">
    <source>
        <dbReference type="ARBA" id="ARBA00001933"/>
    </source>
</evidence>
<protein>
    <submittedName>
        <fullName evidence="7">Aspartate aminotransferase family protein</fullName>
    </submittedName>
</protein>
<dbReference type="SUPFAM" id="SSF53383">
    <property type="entry name" value="PLP-dependent transferases"/>
    <property type="match status" value="1"/>
</dbReference>
<evidence type="ECO:0000313" key="7">
    <source>
        <dbReference type="EMBL" id="MDQ8935632.1"/>
    </source>
</evidence>
<comment type="cofactor">
    <cofactor evidence="1">
        <name>pyridoxal 5'-phosphate</name>
        <dbReference type="ChEBI" id="CHEBI:597326"/>
    </cofactor>
</comment>
<accession>A0AAW8J858</accession>
<evidence type="ECO:0000256" key="4">
    <source>
        <dbReference type="ARBA" id="ARBA00022679"/>
    </source>
</evidence>
<dbReference type="Proteomes" id="UP001243844">
    <property type="component" value="Unassembled WGS sequence"/>
</dbReference>
<gene>
    <name evidence="7" type="ORF">RFH47_07815</name>
</gene>
<organism evidence="7 8">
    <name type="scientific">Acinetobacter rudis</name>
    <dbReference type="NCBI Taxonomy" id="632955"/>
    <lineage>
        <taxon>Bacteria</taxon>
        <taxon>Pseudomonadati</taxon>
        <taxon>Pseudomonadota</taxon>
        <taxon>Gammaproteobacteria</taxon>
        <taxon>Moraxellales</taxon>
        <taxon>Moraxellaceae</taxon>
        <taxon>Acinetobacter</taxon>
    </lineage>
</organism>
<dbReference type="FunFam" id="3.40.640.10:FF:000013">
    <property type="entry name" value="4-aminobutyrate aminotransferase"/>
    <property type="match status" value="1"/>
</dbReference>
<evidence type="ECO:0000256" key="6">
    <source>
        <dbReference type="RuleBase" id="RU003560"/>
    </source>
</evidence>
<dbReference type="InterPro" id="IPR015422">
    <property type="entry name" value="PyrdxlP-dep_Trfase_small"/>
</dbReference>